<gene>
    <name evidence="3" type="ORF">FAA86_20480</name>
</gene>
<evidence type="ECO:0000313" key="3">
    <source>
        <dbReference type="EMBL" id="THV32563.1"/>
    </source>
</evidence>
<dbReference type="AlphaFoldDB" id="A0A4S8PNP7"/>
<dbReference type="Proteomes" id="UP000307378">
    <property type="component" value="Unassembled WGS sequence"/>
</dbReference>
<dbReference type="RefSeq" id="WP_136542888.1">
    <property type="nucleotide sequence ID" value="NZ_STGU01000015.1"/>
</dbReference>
<dbReference type="EMBL" id="STGU01000015">
    <property type="protein sequence ID" value="THV32563.1"/>
    <property type="molecule type" value="Genomic_DNA"/>
</dbReference>
<dbReference type="SUPFAM" id="SSF53639">
    <property type="entry name" value="AraD/HMP-PK domain-like"/>
    <property type="match status" value="1"/>
</dbReference>
<dbReference type="NCBIfam" id="NF005689">
    <property type="entry name" value="PRK07490.1"/>
    <property type="match status" value="1"/>
</dbReference>
<reference evidence="3 4" key="1">
    <citation type="submission" date="2019-04" db="EMBL/GenBank/DDBJ databases">
        <title>genome sequence of strain W3.</title>
        <authorList>
            <person name="Gao J."/>
            <person name="Sun J."/>
        </authorList>
    </citation>
    <scope>NUCLEOTIDE SEQUENCE [LARGE SCALE GENOMIC DNA]</scope>
    <source>
        <strain evidence="3 4">W3</strain>
    </source>
</reference>
<dbReference type="GO" id="GO:0051015">
    <property type="term" value="F:actin filament binding"/>
    <property type="evidence" value="ECO:0007669"/>
    <property type="project" value="TreeGrafter"/>
</dbReference>
<evidence type="ECO:0000313" key="4">
    <source>
        <dbReference type="Proteomes" id="UP000307378"/>
    </source>
</evidence>
<feature type="domain" description="Class II aldolase/adducin N-terminal" evidence="2">
    <location>
        <begin position="21"/>
        <end position="203"/>
    </location>
</feature>
<comment type="similarity">
    <text evidence="1">Belongs to the aldolase class II family.</text>
</comment>
<dbReference type="SMART" id="SM01007">
    <property type="entry name" value="Aldolase_II"/>
    <property type="match status" value="1"/>
</dbReference>
<name>A0A4S8PNP7_9HYPH</name>
<dbReference type="InterPro" id="IPR001303">
    <property type="entry name" value="Aldolase_II/adducin_N"/>
</dbReference>
<dbReference type="PANTHER" id="PTHR10672:SF21">
    <property type="entry name" value="CLASS II ALDOLASE_ADDUCIN N-TERMINAL DOMAIN-CONTAINING PROTEIN"/>
    <property type="match status" value="1"/>
</dbReference>
<dbReference type="InterPro" id="IPR036409">
    <property type="entry name" value="Aldolase_II/adducin_N_sf"/>
</dbReference>
<sequence length="254" mass="27700">MNIAASGNDMLDDAALKALRQDLAAAFRLCHRFGWSESVGNHFSAAVSANGRKFLLNPRWQHFATVKASDLLMLDADDPDVMNGPNAPDPSAWTVHGTLHRMLPEARVILHCHSPYAVALSCLKDPTLLPLDNNTARFYGRIGYDLSFGGIADAAEEGERLAEMIRGKAVLVMGNHGVSVAGETVADAFEDLYFFEKAAQTMVLALSTGKPLAVLSDEIAQGTSDGWIPYRGMAEKHFAYLKSCLDREDPSYRD</sequence>
<evidence type="ECO:0000259" key="2">
    <source>
        <dbReference type="SMART" id="SM01007"/>
    </source>
</evidence>
<protein>
    <recommendedName>
        <fullName evidence="2">Class II aldolase/adducin N-terminal domain-containing protein</fullName>
    </recommendedName>
</protein>
<proteinExistence type="inferred from homology"/>
<dbReference type="Pfam" id="PF00596">
    <property type="entry name" value="Aldolase_II"/>
    <property type="match status" value="1"/>
</dbReference>
<dbReference type="InterPro" id="IPR051017">
    <property type="entry name" value="Aldolase-II_Adducin_sf"/>
</dbReference>
<dbReference type="Gene3D" id="3.40.225.10">
    <property type="entry name" value="Class II aldolase/adducin N-terminal domain"/>
    <property type="match status" value="1"/>
</dbReference>
<dbReference type="PANTHER" id="PTHR10672">
    <property type="entry name" value="ADDUCIN"/>
    <property type="match status" value="1"/>
</dbReference>
<organism evidence="3 4">
    <name type="scientific">Rhizobium rosettiformans W3</name>
    <dbReference type="NCBI Taxonomy" id="538378"/>
    <lineage>
        <taxon>Bacteria</taxon>
        <taxon>Pseudomonadati</taxon>
        <taxon>Pseudomonadota</taxon>
        <taxon>Alphaproteobacteria</taxon>
        <taxon>Hyphomicrobiales</taxon>
        <taxon>Rhizobiaceae</taxon>
        <taxon>Rhizobium/Agrobacterium group</taxon>
        <taxon>Rhizobium</taxon>
    </lineage>
</organism>
<dbReference type="GO" id="GO:0005856">
    <property type="term" value="C:cytoskeleton"/>
    <property type="evidence" value="ECO:0007669"/>
    <property type="project" value="TreeGrafter"/>
</dbReference>
<evidence type="ECO:0000256" key="1">
    <source>
        <dbReference type="ARBA" id="ARBA00037961"/>
    </source>
</evidence>
<comment type="caution">
    <text evidence="3">The sequence shown here is derived from an EMBL/GenBank/DDBJ whole genome shotgun (WGS) entry which is preliminary data.</text>
</comment>
<accession>A0A4S8PNP7</accession>